<dbReference type="InterPro" id="IPR024654">
    <property type="entry name" value="Calcineurin-like_PHP_lpxH"/>
</dbReference>
<protein>
    <recommendedName>
        <fullName evidence="2">Phosphoesterase</fullName>
        <ecNumber evidence="2">3.1.4.-</ecNumber>
    </recommendedName>
</protein>
<reference evidence="4" key="1">
    <citation type="submission" date="2021-01" db="EMBL/GenBank/DDBJ databases">
        <title>Whole genome shotgun sequence of Rhizocola hellebori NBRC 109834.</title>
        <authorList>
            <person name="Komaki H."/>
            <person name="Tamura T."/>
        </authorList>
    </citation>
    <scope>NUCLEOTIDE SEQUENCE</scope>
    <source>
        <strain evidence="4">NBRC 109834</strain>
    </source>
</reference>
<evidence type="ECO:0000313" key="5">
    <source>
        <dbReference type="Proteomes" id="UP000612899"/>
    </source>
</evidence>
<gene>
    <name evidence="4" type="ORF">Rhe02_29070</name>
</gene>
<dbReference type="InterPro" id="IPR011152">
    <property type="entry name" value="Pesterase_MJ0912"/>
</dbReference>
<keyword evidence="2" id="KW-0479">Metal-binding</keyword>
<comment type="caution">
    <text evidence="4">The sequence shown here is derived from an EMBL/GenBank/DDBJ whole genome shotgun (WGS) entry which is preliminary data.</text>
</comment>
<dbReference type="PANTHER" id="PTHR42850:SF2">
    <property type="entry name" value="BLL5683 PROTEIN"/>
    <property type="match status" value="1"/>
</dbReference>
<dbReference type="Proteomes" id="UP000612899">
    <property type="component" value="Unassembled WGS sequence"/>
</dbReference>
<dbReference type="PIRSF" id="PIRSF000883">
    <property type="entry name" value="Pesterase_MJ0912"/>
    <property type="match status" value="1"/>
</dbReference>
<dbReference type="AlphaFoldDB" id="A0A8J3VFU6"/>
<comment type="cofactor">
    <cofactor evidence="2">
        <name>a divalent metal cation</name>
        <dbReference type="ChEBI" id="CHEBI:60240"/>
    </cofactor>
</comment>
<name>A0A8J3VFU6_9ACTN</name>
<dbReference type="PANTHER" id="PTHR42850">
    <property type="entry name" value="METALLOPHOSPHOESTERASE"/>
    <property type="match status" value="1"/>
</dbReference>
<dbReference type="GO" id="GO:0016791">
    <property type="term" value="F:phosphatase activity"/>
    <property type="evidence" value="ECO:0007669"/>
    <property type="project" value="TreeGrafter"/>
</dbReference>
<sequence>MEGELRILHGPWPGERPVPPLGPFRKVAVISDVHGNIPALEAVLAEIDASGAELIVHCGDLTWGPQPERTIKLMHDLTAVFVRGNADRMVVQLVRDGRPPEPNRPRDGWMPSQHSPEAVEFLAAMPFTLVVEVTGLGAVRFCHGSPRSDTECVTPATSAQRFAELAEGIDERVIVTGHTHLQFDRRVGDWRSVNPGSVGLAYHESEPGTAFWALLGPDVQLRQTRYDLAEAVAQARQVGDPSVEVQVRLMTQPPTPAEIIADAEARVFSD</sequence>
<dbReference type="SUPFAM" id="SSF56300">
    <property type="entry name" value="Metallo-dependent phosphatases"/>
    <property type="match status" value="1"/>
</dbReference>
<proteinExistence type="inferred from homology"/>
<evidence type="ECO:0000259" key="3">
    <source>
        <dbReference type="Pfam" id="PF12850"/>
    </source>
</evidence>
<dbReference type="EMBL" id="BONY01000015">
    <property type="protein sequence ID" value="GIH04840.1"/>
    <property type="molecule type" value="Genomic_DNA"/>
</dbReference>
<dbReference type="EC" id="3.1.4.-" evidence="2"/>
<keyword evidence="5" id="KW-1185">Reference proteome</keyword>
<evidence type="ECO:0000256" key="1">
    <source>
        <dbReference type="ARBA" id="ARBA00008950"/>
    </source>
</evidence>
<dbReference type="Pfam" id="PF12850">
    <property type="entry name" value="Metallophos_2"/>
    <property type="match status" value="1"/>
</dbReference>
<evidence type="ECO:0000313" key="4">
    <source>
        <dbReference type="EMBL" id="GIH04840.1"/>
    </source>
</evidence>
<comment type="similarity">
    <text evidence="1 2">Belongs to the metallophosphoesterase superfamily. YfcE family.</text>
</comment>
<dbReference type="InterPro" id="IPR000979">
    <property type="entry name" value="Phosphodiesterase_MJ0936/Vps29"/>
</dbReference>
<dbReference type="NCBIfam" id="TIGR00040">
    <property type="entry name" value="yfcE"/>
    <property type="match status" value="1"/>
</dbReference>
<organism evidence="4 5">
    <name type="scientific">Rhizocola hellebori</name>
    <dbReference type="NCBI Taxonomy" id="1392758"/>
    <lineage>
        <taxon>Bacteria</taxon>
        <taxon>Bacillati</taxon>
        <taxon>Actinomycetota</taxon>
        <taxon>Actinomycetes</taxon>
        <taxon>Micromonosporales</taxon>
        <taxon>Micromonosporaceae</taxon>
        <taxon>Rhizocola</taxon>
    </lineage>
</organism>
<dbReference type="Gene3D" id="3.60.21.10">
    <property type="match status" value="1"/>
</dbReference>
<dbReference type="InterPro" id="IPR050126">
    <property type="entry name" value="Ap4A_hydrolase"/>
</dbReference>
<accession>A0A8J3VFU6</accession>
<feature type="domain" description="Calcineurin-like phosphoesterase" evidence="3">
    <location>
        <begin position="26"/>
        <end position="209"/>
    </location>
</feature>
<dbReference type="GO" id="GO:0005737">
    <property type="term" value="C:cytoplasm"/>
    <property type="evidence" value="ECO:0007669"/>
    <property type="project" value="TreeGrafter"/>
</dbReference>
<evidence type="ECO:0000256" key="2">
    <source>
        <dbReference type="RuleBase" id="RU362039"/>
    </source>
</evidence>
<dbReference type="InterPro" id="IPR029052">
    <property type="entry name" value="Metallo-depent_PP-like"/>
</dbReference>
<dbReference type="GO" id="GO:0046872">
    <property type="term" value="F:metal ion binding"/>
    <property type="evidence" value="ECO:0007669"/>
    <property type="project" value="UniProtKB-KW"/>
</dbReference>
<dbReference type="RefSeq" id="WP_203908717.1">
    <property type="nucleotide sequence ID" value="NZ_BONY01000015.1"/>
</dbReference>